<dbReference type="GO" id="GO:0003676">
    <property type="term" value="F:nucleic acid binding"/>
    <property type="evidence" value="ECO:0007669"/>
    <property type="project" value="InterPro"/>
</dbReference>
<gene>
    <name evidence="1" type="ORF">AVEN_240551_1</name>
</gene>
<evidence type="ECO:0000313" key="1">
    <source>
        <dbReference type="EMBL" id="GBO08907.1"/>
    </source>
</evidence>
<protein>
    <recommendedName>
        <fullName evidence="3">Retrovirus-related Pol polyprotein from transposon TNT 1-94</fullName>
    </recommendedName>
</protein>
<keyword evidence="2" id="KW-1185">Reference proteome</keyword>
<dbReference type="PANTHER" id="PTHR11439:SF483">
    <property type="entry name" value="PEPTIDE SYNTHASE GLIP-LIKE, PUTATIVE (AFU_ORTHOLOGUE AFUA_3G12920)-RELATED"/>
    <property type="match status" value="1"/>
</dbReference>
<comment type="caution">
    <text evidence="1">The sequence shown here is derived from an EMBL/GenBank/DDBJ whole genome shotgun (WGS) entry which is preliminary data.</text>
</comment>
<sequence length="180" mass="20253">MVEKPEQNGAAERKNRTIVKAARAMVHQKELPKTAAYVLNHTGPTTVEDKLSMNCGMEMATRLDIVTVFFASRALCKPTKDYWKHVKRIYRYLRGTSNVGLLYKSHFQTEFSVFSDADHAGDEKTRSSTSGMVSINSYVTITWWSRLQHSVAISSTEAEYVATREALMSLLGSVALQRVD</sequence>
<dbReference type="OrthoDB" id="412285at2759"/>
<proteinExistence type="predicted"/>
<reference evidence="1 2" key="1">
    <citation type="journal article" date="2019" name="Sci. Rep.">
        <title>Orb-weaving spider Araneus ventricosus genome elucidates the spidroin gene catalogue.</title>
        <authorList>
            <person name="Kono N."/>
            <person name="Nakamura H."/>
            <person name="Ohtoshi R."/>
            <person name="Moran D.A.P."/>
            <person name="Shinohara A."/>
            <person name="Yoshida Y."/>
            <person name="Fujiwara M."/>
            <person name="Mori M."/>
            <person name="Tomita M."/>
            <person name="Arakawa K."/>
        </authorList>
    </citation>
    <scope>NUCLEOTIDE SEQUENCE [LARGE SCALE GENOMIC DNA]</scope>
</reference>
<dbReference type="Proteomes" id="UP000499080">
    <property type="component" value="Unassembled WGS sequence"/>
</dbReference>
<organism evidence="1 2">
    <name type="scientific">Araneus ventricosus</name>
    <name type="common">Orbweaver spider</name>
    <name type="synonym">Epeira ventricosa</name>
    <dbReference type="NCBI Taxonomy" id="182803"/>
    <lineage>
        <taxon>Eukaryota</taxon>
        <taxon>Metazoa</taxon>
        <taxon>Ecdysozoa</taxon>
        <taxon>Arthropoda</taxon>
        <taxon>Chelicerata</taxon>
        <taxon>Arachnida</taxon>
        <taxon>Araneae</taxon>
        <taxon>Araneomorphae</taxon>
        <taxon>Entelegynae</taxon>
        <taxon>Araneoidea</taxon>
        <taxon>Araneidae</taxon>
        <taxon>Araneus</taxon>
    </lineage>
</organism>
<evidence type="ECO:0008006" key="3">
    <source>
        <dbReference type="Google" id="ProtNLM"/>
    </source>
</evidence>
<dbReference type="EMBL" id="BGPR01034502">
    <property type="protein sequence ID" value="GBO08907.1"/>
    <property type="molecule type" value="Genomic_DNA"/>
</dbReference>
<dbReference type="PANTHER" id="PTHR11439">
    <property type="entry name" value="GAG-POL-RELATED RETROTRANSPOSON"/>
    <property type="match status" value="1"/>
</dbReference>
<dbReference type="CDD" id="cd09272">
    <property type="entry name" value="RNase_HI_RT_Ty1"/>
    <property type="match status" value="1"/>
</dbReference>
<dbReference type="InterPro" id="IPR036397">
    <property type="entry name" value="RNaseH_sf"/>
</dbReference>
<dbReference type="AlphaFoldDB" id="A0A4Y2UBH4"/>
<name>A0A4Y2UBH4_ARAVE</name>
<dbReference type="Gene3D" id="3.30.420.10">
    <property type="entry name" value="Ribonuclease H-like superfamily/Ribonuclease H"/>
    <property type="match status" value="1"/>
</dbReference>
<accession>A0A4Y2UBH4</accession>
<evidence type="ECO:0000313" key="2">
    <source>
        <dbReference type="Proteomes" id="UP000499080"/>
    </source>
</evidence>